<name>A0ABQ9ZJM0_9CRUS</name>
<proteinExistence type="predicted"/>
<accession>A0ABQ9ZJM0</accession>
<organism evidence="1 2">
    <name type="scientific">Daphnia magna</name>
    <dbReference type="NCBI Taxonomy" id="35525"/>
    <lineage>
        <taxon>Eukaryota</taxon>
        <taxon>Metazoa</taxon>
        <taxon>Ecdysozoa</taxon>
        <taxon>Arthropoda</taxon>
        <taxon>Crustacea</taxon>
        <taxon>Branchiopoda</taxon>
        <taxon>Diplostraca</taxon>
        <taxon>Cladocera</taxon>
        <taxon>Anomopoda</taxon>
        <taxon>Daphniidae</taxon>
        <taxon>Daphnia</taxon>
    </lineage>
</organism>
<dbReference type="Proteomes" id="UP001234178">
    <property type="component" value="Unassembled WGS sequence"/>
</dbReference>
<gene>
    <name evidence="1" type="ORF">OUZ56_025366</name>
</gene>
<sequence>MKNVVMIPNIFEIPYRESNTDLRRRNQSLHTYAIGIDNIVHRRPIQDDRWDEGKIWQLLIPTGNPSPTDPTLLGVDAIKRLVSDGILPHRNCSLCNRPMALHQSTGYVDGCYWKCSYRNPKNKRPCKGPASSVRTGTLYERSRLSIPELSYSQMKEKMKIANNAAES</sequence>
<comment type="caution">
    <text evidence="1">The sequence shown here is derived from an EMBL/GenBank/DDBJ whole genome shotgun (WGS) entry which is preliminary data.</text>
</comment>
<keyword evidence="2" id="KW-1185">Reference proteome</keyword>
<reference evidence="1 2" key="1">
    <citation type="journal article" date="2023" name="Nucleic Acids Res.">
        <title>The hologenome of Daphnia magna reveals possible DNA methylation and microbiome-mediated evolution of the host genome.</title>
        <authorList>
            <person name="Chaturvedi A."/>
            <person name="Li X."/>
            <person name="Dhandapani V."/>
            <person name="Marshall H."/>
            <person name="Kissane S."/>
            <person name="Cuenca-Cambronero M."/>
            <person name="Asole G."/>
            <person name="Calvet F."/>
            <person name="Ruiz-Romero M."/>
            <person name="Marangio P."/>
            <person name="Guigo R."/>
            <person name="Rago D."/>
            <person name="Mirbahai L."/>
            <person name="Eastwood N."/>
            <person name="Colbourne J.K."/>
            <person name="Zhou J."/>
            <person name="Mallon E."/>
            <person name="Orsini L."/>
        </authorList>
    </citation>
    <scope>NUCLEOTIDE SEQUENCE [LARGE SCALE GENOMIC DNA]</scope>
    <source>
        <strain evidence="1">LRV0_1</strain>
    </source>
</reference>
<evidence type="ECO:0000313" key="2">
    <source>
        <dbReference type="Proteomes" id="UP001234178"/>
    </source>
</evidence>
<dbReference type="EMBL" id="JAOYFB010000004">
    <property type="protein sequence ID" value="KAK4013126.1"/>
    <property type="molecule type" value="Genomic_DNA"/>
</dbReference>
<evidence type="ECO:0000313" key="1">
    <source>
        <dbReference type="EMBL" id="KAK4013126.1"/>
    </source>
</evidence>
<protein>
    <submittedName>
        <fullName evidence="1">Uncharacterized protein</fullName>
    </submittedName>
</protein>